<name>A0A3G8JL09_9ACTN</name>
<keyword evidence="3" id="KW-1185">Reference proteome</keyword>
<organism evidence="2 3">
    <name type="scientific">Gordonia insulae</name>
    <dbReference type="NCBI Taxonomy" id="2420509"/>
    <lineage>
        <taxon>Bacteria</taxon>
        <taxon>Bacillati</taxon>
        <taxon>Actinomycetota</taxon>
        <taxon>Actinomycetes</taxon>
        <taxon>Mycobacteriales</taxon>
        <taxon>Gordoniaceae</taxon>
        <taxon>Gordonia</taxon>
    </lineage>
</organism>
<dbReference type="EMBL" id="CP033972">
    <property type="protein sequence ID" value="AZG45232.1"/>
    <property type="molecule type" value="Genomic_DNA"/>
</dbReference>
<sequence>MFDRVHDLPRVTGADESYLLAEDLLGLSAPIQFLWVFDEDPGADAVDGLRAALAGGSLQRAVRRTRIPMARHRWVRSTVPPRIDATGQIDDDIGAWADDCLRSADLRPADGYGWRLDSATTSDGRRVVALLVSHMIADGQGVYRALAAAQAGTGMPLPEPDTARGLHAVAGDLLDGGRQLAAAARSLRILLTAAIRNRGNGAARSVPAPRPPERVTSGGPDTTLAIVDVDRHEWHARAKECNGTANTLFTALLAGIVRRSGYPIPGDLRVCVAVDNRAGDPDDRANASGGVWIRLADPVEPGTGLDGIRTLSKRAFIEYAESGAEQIADNLAPVVRLLPRRLIARMMTSIPGPDTTVSNLGVAPAESLRIGGATAASFAIRAIMQGMPADRRRSQGPAAAAWAVEYGDRITLTFFGVHPDHFGDTDLLRKLIDDELSSWDIDHRLW</sequence>
<reference evidence="2 3" key="1">
    <citation type="submission" date="2018-11" db="EMBL/GenBank/DDBJ databases">
        <title>Gordonia insulae sp. nov., isolated from an island soil.</title>
        <authorList>
            <person name="Kim Y.S."/>
            <person name="Kim S.B."/>
        </authorList>
    </citation>
    <scope>NUCLEOTIDE SEQUENCE [LARGE SCALE GENOMIC DNA]</scope>
    <source>
        <strain evidence="2 3">MMS17-SY073</strain>
    </source>
</reference>
<dbReference type="Proteomes" id="UP000271469">
    <property type="component" value="Chromosome"/>
</dbReference>
<gene>
    <name evidence="2" type="ORF">D7316_01827</name>
</gene>
<accession>A0A3G8JL09</accession>
<dbReference type="AlphaFoldDB" id="A0A3G8JL09"/>
<proteinExistence type="predicted"/>
<feature type="region of interest" description="Disordered" evidence="1">
    <location>
        <begin position="200"/>
        <end position="221"/>
    </location>
</feature>
<dbReference type="KEGG" id="gom:D7316_01827"/>
<protein>
    <recommendedName>
        <fullName evidence="4">Diacylglycerol O-acyltransferase</fullName>
    </recommendedName>
</protein>
<evidence type="ECO:0008006" key="4">
    <source>
        <dbReference type="Google" id="ProtNLM"/>
    </source>
</evidence>
<evidence type="ECO:0000256" key="1">
    <source>
        <dbReference type="SAM" id="MobiDB-lite"/>
    </source>
</evidence>
<evidence type="ECO:0000313" key="2">
    <source>
        <dbReference type="EMBL" id="AZG45232.1"/>
    </source>
</evidence>
<evidence type="ECO:0000313" key="3">
    <source>
        <dbReference type="Proteomes" id="UP000271469"/>
    </source>
</evidence>